<dbReference type="AlphaFoldDB" id="A0A382D8N6"/>
<organism evidence="1">
    <name type="scientific">marine metagenome</name>
    <dbReference type="NCBI Taxonomy" id="408172"/>
    <lineage>
        <taxon>unclassified sequences</taxon>
        <taxon>metagenomes</taxon>
        <taxon>ecological metagenomes</taxon>
    </lineage>
</organism>
<protein>
    <submittedName>
        <fullName evidence="1">Uncharacterized protein</fullName>
    </submittedName>
</protein>
<dbReference type="EMBL" id="UINC01037851">
    <property type="protein sequence ID" value="SVB33973.1"/>
    <property type="molecule type" value="Genomic_DNA"/>
</dbReference>
<evidence type="ECO:0000313" key="1">
    <source>
        <dbReference type="EMBL" id="SVB33973.1"/>
    </source>
</evidence>
<reference evidence="1" key="1">
    <citation type="submission" date="2018-05" db="EMBL/GenBank/DDBJ databases">
        <authorList>
            <person name="Lanie J.A."/>
            <person name="Ng W.-L."/>
            <person name="Kazmierczak K.M."/>
            <person name="Andrzejewski T.M."/>
            <person name="Davidsen T.M."/>
            <person name="Wayne K.J."/>
            <person name="Tettelin H."/>
            <person name="Glass J.I."/>
            <person name="Rusch D."/>
            <person name="Podicherti R."/>
            <person name="Tsui H.-C.T."/>
            <person name="Winkler M.E."/>
        </authorList>
    </citation>
    <scope>NUCLEOTIDE SEQUENCE</scope>
</reference>
<name>A0A382D8N6_9ZZZZ</name>
<accession>A0A382D8N6</accession>
<gene>
    <name evidence="1" type="ORF">METZ01_LOCUS186827</name>
</gene>
<sequence length="36" mass="4290">MFEQDFKNIDDVDELGEVTSIRELFINFQKHLFEAA</sequence>
<proteinExistence type="predicted"/>